<evidence type="ECO:0000313" key="2">
    <source>
        <dbReference type="Proteomes" id="UP000805649"/>
    </source>
</evidence>
<protein>
    <submittedName>
        <fullName evidence="1">Uncharacterized protein</fullName>
    </submittedName>
</protein>
<accession>A0ACC3YSI2</accession>
<dbReference type="EMBL" id="VUJX02000006">
    <property type="protein sequence ID" value="KAL0934895.1"/>
    <property type="molecule type" value="Genomic_DNA"/>
</dbReference>
<sequence length="476" mass="52181">MAVGKLLRGKMGRNHTLPGADLYLEALEKLPDIMSLRRKGVIAIEILGMMAFYLQCADLRDDAYVHAGMALRIAMANGMADESSYQAFIRSEQNHRRRLWWTIYMQERRLAAATGQPLTIQDAHITTKLPTESPGFVAPAAMRINIKLANITGKIMDAIYGSQNKVVHHYVGIVKGILNQLLDVANCIPKEYSLNLAKESPISRTAGTLYLMLYQCVVLATRPTLLHLARNRLDTRPSEREGLVSTSELEHIANACIEAASRSIDVLEALKEQHLIANFGFFDLDAAYSAAFVFVLVDSVAINTTQPCGVSKIRTAFNIVKHLSVQGNKAAAKRSAEIEQTCNHLGISFHEEPEENVQGPRSVLSGLEDIAQLSRGNGDSGTERTQEGDMHQGEPALPDSNLSTTHFDWTQAAATLFDCSASGSRGAQQSMAAALSFAEGGNEMFNSVWLDDFSLTGVVETDWAELDKQLTSQSRV</sequence>
<evidence type="ECO:0000313" key="1">
    <source>
        <dbReference type="EMBL" id="KAL0934895.1"/>
    </source>
</evidence>
<keyword evidence="2" id="KW-1185">Reference proteome</keyword>
<organism evidence="1 2">
    <name type="scientific">Colletotrichum truncatum</name>
    <name type="common">Anthracnose fungus</name>
    <name type="synonym">Colletotrichum capsici</name>
    <dbReference type="NCBI Taxonomy" id="5467"/>
    <lineage>
        <taxon>Eukaryota</taxon>
        <taxon>Fungi</taxon>
        <taxon>Dikarya</taxon>
        <taxon>Ascomycota</taxon>
        <taxon>Pezizomycotina</taxon>
        <taxon>Sordariomycetes</taxon>
        <taxon>Hypocreomycetidae</taxon>
        <taxon>Glomerellales</taxon>
        <taxon>Glomerellaceae</taxon>
        <taxon>Colletotrichum</taxon>
        <taxon>Colletotrichum truncatum species complex</taxon>
    </lineage>
</organism>
<gene>
    <name evidence="1" type="ORF">CTRU02_209486</name>
</gene>
<name>A0ACC3YSI2_COLTU</name>
<reference evidence="1 2" key="1">
    <citation type="journal article" date="2020" name="Phytopathology">
        <title>Genome Sequence Resources of Colletotrichum truncatum, C. plurivorum, C. musicola, and C. sojae: Four Species Pathogenic to Soybean (Glycine max).</title>
        <authorList>
            <person name="Rogerio F."/>
            <person name="Boufleur T.R."/>
            <person name="Ciampi-Guillardi M."/>
            <person name="Sukno S.A."/>
            <person name="Thon M.R."/>
            <person name="Massola Junior N.S."/>
            <person name="Baroncelli R."/>
        </authorList>
    </citation>
    <scope>NUCLEOTIDE SEQUENCE [LARGE SCALE GENOMIC DNA]</scope>
    <source>
        <strain evidence="1 2">CMES1059</strain>
    </source>
</reference>
<comment type="caution">
    <text evidence="1">The sequence shown here is derived from an EMBL/GenBank/DDBJ whole genome shotgun (WGS) entry which is preliminary data.</text>
</comment>
<dbReference type="Proteomes" id="UP000805649">
    <property type="component" value="Unassembled WGS sequence"/>
</dbReference>
<proteinExistence type="predicted"/>